<dbReference type="Pfam" id="PF08220">
    <property type="entry name" value="HTH_DeoR"/>
    <property type="match status" value="1"/>
</dbReference>
<evidence type="ECO:0000256" key="1">
    <source>
        <dbReference type="ARBA" id="ARBA00023015"/>
    </source>
</evidence>
<keyword evidence="6" id="KW-1185">Reference proteome</keyword>
<dbReference type="InterPro" id="IPR014036">
    <property type="entry name" value="DeoR-like_C"/>
</dbReference>
<evidence type="ECO:0000256" key="3">
    <source>
        <dbReference type="ARBA" id="ARBA00023163"/>
    </source>
</evidence>
<dbReference type="InterPro" id="IPR036390">
    <property type="entry name" value="WH_DNA-bd_sf"/>
</dbReference>
<dbReference type="SMART" id="SM01134">
    <property type="entry name" value="DeoRC"/>
    <property type="match status" value="1"/>
</dbReference>
<dbReference type="PANTHER" id="PTHR30363:SF51">
    <property type="entry name" value="HTH-TYPE TRANSCRIPTIONAL REPRESSOR GLCR"/>
    <property type="match status" value="1"/>
</dbReference>
<gene>
    <name evidence="5" type="ORF">NJT12_22845</name>
</gene>
<proteinExistence type="predicted"/>
<dbReference type="Proteomes" id="UP001212170">
    <property type="component" value="Unassembled WGS sequence"/>
</dbReference>
<dbReference type="InterPro" id="IPR037171">
    <property type="entry name" value="NagB/RpiA_transferase-like"/>
</dbReference>
<keyword evidence="1" id="KW-0805">Transcription regulation</keyword>
<evidence type="ECO:0000259" key="4">
    <source>
        <dbReference type="PROSITE" id="PS51000"/>
    </source>
</evidence>
<dbReference type="Pfam" id="PF00455">
    <property type="entry name" value="DeoRC"/>
    <property type="match status" value="1"/>
</dbReference>
<evidence type="ECO:0000256" key="2">
    <source>
        <dbReference type="ARBA" id="ARBA00023125"/>
    </source>
</evidence>
<dbReference type="InterPro" id="IPR018356">
    <property type="entry name" value="Tscrpt_reg_HTH_DeoR_CS"/>
</dbReference>
<dbReference type="SMART" id="SM00420">
    <property type="entry name" value="HTH_DEOR"/>
    <property type="match status" value="1"/>
</dbReference>
<name>A0ABT4WIS3_9FLAO</name>
<keyword evidence="3" id="KW-0804">Transcription</keyword>
<reference evidence="5 6" key="1">
    <citation type="journal article" date="2023" name="Chemosphere">
        <title>Whole genome analysis of Flavobacterium aziz-sancarii sp. nov., isolated from Ardley Island (Antarctica), revealed a rich resistome and bioremediation potential.</title>
        <authorList>
            <person name="Otur C."/>
            <person name="Okay S."/>
            <person name="Kurt-Kizildogan A."/>
        </authorList>
    </citation>
    <scope>NUCLEOTIDE SEQUENCE [LARGE SCALE GENOMIC DNA]</scope>
    <source>
        <strain evidence="5 6">AC</strain>
    </source>
</reference>
<dbReference type="InterPro" id="IPR036388">
    <property type="entry name" value="WH-like_DNA-bd_sf"/>
</dbReference>
<sequence>MLKEERFAKILETLSKDGRVHFDALAILLEVSEDTIRRDIEALHNNGLLSKVRGGAIPVIKNPLSFVDRAAYVTGKKEVIALKAQQFIEDGQTIFMDGGTTNCSIAAKLPIKSKLTIITNNTSLIPVLENHKNIKIILLGGLYNTQTHTTEGAKACNEISTYIADSYFLGTCAIDSTFGVTATFPGDADVKTAMHKFAKKTLALAVEEKLNTSETFRICSMDEVAVLITELPSTDSKLNSYRNSGIKIV</sequence>
<dbReference type="PROSITE" id="PS51000">
    <property type="entry name" value="HTH_DEOR_2"/>
    <property type="match status" value="1"/>
</dbReference>
<dbReference type="EMBL" id="JAMZNK010000063">
    <property type="protein sequence ID" value="MDA6072466.1"/>
    <property type="molecule type" value="Genomic_DNA"/>
</dbReference>
<dbReference type="SUPFAM" id="SSF46785">
    <property type="entry name" value="Winged helix' DNA-binding domain"/>
    <property type="match status" value="1"/>
</dbReference>
<dbReference type="SUPFAM" id="SSF100950">
    <property type="entry name" value="NagB/RpiA/CoA transferase-like"/>
    <property type="match status" value="1"/>
</dbReference>
<dbReference type="InterPro" id="IPR001034">
    <property type="entry name" value="DeoR_HTH"/>
</dbReference>
<dbReference type="InterPro" id="IPR050313">
    <property type="entry name" value="Carb_Metab_HTH_regulators"/>
</dbReference>
<keyword evidence="2 5" id="KW-0238">DNA-binding</keyword>
<dbReference type="Gene3D" id="1.10.10.10">
    <property type="entry name" value="Winged helix-like DNA-binding domain superfamily/Winged helix DNA-binding domain"/>
    <property type="match status" value="1"/>
</dbReference>
<comment type="caution">
    <text evidence="5">The sequence shown here is derived from an EMBL/GenBank/DDBJ whole genome shotgun (WGS) entry which is preliminary data.</text>
</comment>
<evidence type="ECO:0000313" key="5">
    <source>
        <dbReference type="EMBL" id="MDA6072466.1"/>
    </source>
</evidence>
<dbReference type="GO" id="GO:0003677">
    <property type="term" value="F:DNA binding"/>
    <property type="evidence" value="ECO:0007669"/>
    <property type="project" value="UniProtKB-KW"/>
</dbReference>
<dbReference type="PROSITE" id="PS00894">
    <property type="entry name" value="HTH_DEOR_1"/>
    <property type="match status" value="1"/>
</dbReference>
<dbReference type="RefSeq" id="WP_271338433.1">
    <property type="nucleotide sequence ID" value="NZ_JAMZNK010000063.1"/>
</dbReference>
<evidence type="ECO:0000313" key="6">
    <source>
        <dbReference type="Proteomes" id="UP001212170"/>
    </source>
</evidence>
<dbReference type="PRINTS" id="PR00037">
    <property type="entry name" value="HTHLACR"/>
</dbReference>
<feature type="domain" description="HTH deoR-type" evidence="4">
    <location>
        <begin position="3"/>
        <end position="58"/>
    </location>
</feature>
<protein>
    <submittedName>
        <fullName evidence="5">DeoR/GlpR family DNA-binding transcription regulator</fullName>
    </submittedName>
</protein>
<organism evidence="5 6">
    <name type="scientific">Flavobacterium azizsancarii</name>
    <dbReference type="NCBI Taxonomy" id="2961580"/>
    <lineage>
        <taxon>Bacteria</taxon>
        <taxon>Pseudomonadati</taxon>
        <taxon>Bacteroidota</taxon>
        <taxon>Flavobacteriia</taxon>
        <taxon>Flavobacteriales</taxon>
        <taxon>Flavobacteriaceae</taxon>
        <taxon>Flavobacterium</taxon>
    </lineage>
</organism>
<dbReference type="PANTHER" id="PTHR30363">
    <property type="entry name" value="HTH-TYPE TRANSCRIPTIONAL REGULATOR SRLR-RELATED"/>
    <property type="match status" value="1"/>
</dbReference>
<accession>A0ABT4WIS3</accession>